<dbReference type="Pfam" id="PF00528">
    <property type="entry name" value="BPD_transp_1"/>
    <property type="match status" value="1"/>
</dbReference>
<evidence type="ECO:0000256" key="4">
    <source>
        <dbReference type="ARBA" id="ARBA00023136"/>
    </source>
</evidence>
<evidence type="ECO:0000313" key="8">
    <source>
        <dbReference type="EMBL" id="TRU26867.1"/>
    </source>
</evidence>
<keyword evidence="4 5" id="KW-0472">Membrane</keyword>
<protein>
    <recommendedName>
        <fullName evidence="6">Phosphate transport system permease protein</fullName>
    </recommendedName>
</protein>
<evidence type="ECO:0000313" key="9">
    <source>
        <dbReference type="Proteomes" id="UP000320551"/>
    </source>
</evidence>
<dbReference type="NCBIfam" id="TIGR02138">
    <property type="entry name" value="phosphate_pstC"/>
    <property type="match status" value="1"/>
</dbReference>
<keyword evidence="2 5" id="KW-0812">Transmembrane</keyword>
<dbReference type="PROSITE" id="PS50928">
    <property type="entry name" value="ABC_TM1"/>
    <property type="match status" value="1"/>
</dbReference>
<proteinExistence type="inferred from homology"/>
<evidence type="ECO:0000256" key="1">
    <source>
        <dbReference type="ARBA" id="ARBA00004141"/>
    </source>
</evidence>
<keyword evidence="6" id="KW-1003">Cell membrane</keyword>
<dbReference type="Proteomes" id="UP000320551">
    <property type="component" value="Unassembled WGS sequence"/>
</dbReference>
<feature type="transmembrane region" description="Helical" evidence="5">
    <location>
        <begin position="166"/>
        <end position="192"/>
    </location>
</feature>
<evidence type="ECO:0000256" key="3">
    <source>
        <dbReference type="ARBA" id="ARBA00022989"/>
    </source>
</evidence>
<dbReference type="CDD" id="cd06261">
    <property type="entry name" value="TM_PBP2"/>
    <property type="match status" value="1"/>
</dbReference>
<dbReference type="PANTHER" id="PTHR42727:SF1">
    <property type="entry name" value="PHOSPHATE TRANSPORT SYSTEM PERMEASE"/>
    <property type="match status" value="1"/>
</dbReference>
<dbReference type="InterPro" id="IPR000515">
    <property type="entry name" value="MetI-like"/>
</dbReference>
<dbReference type="PANTHER" id="PTHR42727">
    <property type="entry name" value="PHOSPHATE TRANSPORT SYSTEM PERMEASE PROTEIN"/>
    <property type="match status" value="1"/>
</dbReference>
<name>A0A552DXA8_MICAE</name>
<feature type="transmembrane region" description="Helical" evidence="5">
    <location>
        <begin position="90"/>
        <end position="113"/>
    </location>
</feature>
<keyword evidence="5" id="KW-0813">Transport</keyword>
<comment type="caution">
    <text evidence="8">The sequence shown here is derived from an EMBL/GenBank/DDBJ whole genome shotgun (WGS) entry which is preliminary data.</text>
</comment>
<dbReference type="Gene3D" id="1.10.3720.10">
    <property type="entry name" value="MetI-like"/>
    <property type="match status" value="1"/>
</dbReference>
<evidence type="ECO:0000259" key="7">
    <source>
        <dbReference type="PROSITE" id="PS50928"/>
    </source>
</evidence>
<dbReference type="SUPFAM" id="SSF161098">
    <property type="entry name" value="MetI-like"/>
    <property type="match status" value="1"/>
</dbReference>
<dbReference type="GO" id="GO:0006817">
    <property type="term" value="P:phosphate ion transport"/>
    <property type="evidence" value="ECO:0007669"/>
    <property type="project" value="UniProtKB-KW"/>
</dbReference>
<sequence length="317" mass="34077">MRNAGLTPSSFDNSFFAADNSLLKHPGDDIQEKIIALILFACAFVSVATTIGIVAIIFSETWGFFQEVSFAQFFLDTRWTPLFATPHFGIWPLINGTFLTTAIAMSVAVPLGLSSAIYLAEYAKPNLAAILRPAVELLAGIPTVVYGYFALLVVTPTLRNLFPVEIFNALSAGLMMGIMITPTVGSISLDAIRAVPRSLREGSYALGITKLETIFKVVLPAALSGIMASIILGMSRAVGETMTVLIAAGSQPRLTLNPFESIATMTAFMAEISGGDAPRGSLSFKTLYAVGALLFLITLALNLASYWISHRFKEKYD</sequence>
<evidence type="ECO:0000256" key="6">
    <source>
        <dbReference type="RuleBase" id="RU363054"/>
    </source>
</evidence>
<dbReference type="GO" id="GO:0005315">
    <property type="term" value="F:phosphate transmembrane transporter activity"/>
    <property type="evidence" value="ECO:0007669"/>
    <property type="project" value="InterPro"/>
</dbReference>
<evidence type="ECO:0000256" key="2">
    <source>
        <dbReference type="ARBA" id="ARBA00022692"/>
    </source>
</evidence>
<dbReference type="EMBL" id="SFBK01000102">
    <property type="protein sequence ID" value="TRU26867.1"/>
    <property type="molecule type" value="Genomic_DNA"/>
</dbReference>
<feature type="transmembrane region" description="Helical" evidence="5">
    <location>
        <begin position="213"/>
        <end position="234"/>
    </location>
</feature>
<feature type="transmembrane region" description="Helical" evidence="5">
    <location>
        <begin position="34"/>
        <end position="58"/>
    </location>
</feature>
<organism evidence="8 9">
    <name type="scientific">Microcystis aeruginosa Ma_QC_B_20070730_S2</name>
    <dbReference type="NCBI Taxonomy" id="2486256"/>
    <lineage>
        <taxon>Bacteria</taxon>
        <taxon>Bacillati</taxon>
        <taxon>Cyanobacteriota</taxon>
        <taxon>Cyanophyceae</taxon>
        <taxon>Oscillatoriophycideae</taxon>
        <taxon>Chroococcales</taxon>
        <taxon>Microcystaceae</taxon>
        <taxon>Microcystis</taxon>
    </lineage>
</organism>
<dbReference type="InterPro" id="IPR011864">
    <property type="entry name" value="Phosphate_PstC"/>
</dbReference>
<dbReference type="AlphaFoldDB" id="A0A552DXA8"/>
<feature type="transmembrane region" description="Helical" evidence="5">
    <location>
        <begin position="134"/>
        <end position="154"/>
    </location>
</feature>
<feature type="domain" description="ABC transmembrane type-1" evidence="7">
    <location>
        <begin position="94"/>
        <end position="305"/>
    </location>
</feature>
<comment type="subcellular location">
    <subcellularLocation>
        <location evidence="5">Cell membrane</location>
        <topology evidence="5">Multi-pass membrane protein</topology>
    </subcellularLocation>
    <subcellularLocation>
        <location evidence="1">Membrane</location>
        <topology evidence="1">Multi-pass membrane protein</topology>
    </subcellularLocation>
</comment>
<feature type="transmembrane region" description="Helical" evidence="5">
    <location>
        <begin position="287"/>
        <end position="308"/>
    </location>
</feature>
<comment type="similarity">
    <text evidence="6">Belongs to the binding-protein-dependent transport system permease family. CysTW subfamily.</text>
</comment>
<dbReference type="GO" id="GO:0005886">
    <property type="term" value="C:plasma membrane"/>
    <property type="evidence" value="ECO:0007669"/>
    <property type="project" value="UniProtKB-SubCell"/>
</dbReference>
<evidence type="ECO:0000256" key="5">
    <source>
        <dbReference type="RuleBase" id="RU363032"/>
    </source>
</evidence>
<keyword evidence="3 5" id="KW-1133">Transmembrane helix</keyword>
<dbReference type="InterPro" id="IPR035906">
    <property type="entry name" value="MetI-like_sf"/>
</dbReference>
<keyword evidence="6" id="KW-0592">Phosphate transport</keyword>
<accession>A0A552DXA8</accession>
<reference evidence="8 9" key="1">
    <citation type="submission" date="2019-01" db="EMBL/GenBank/DDBJ databases">
        <title>Coherence of Microcystis species and biogeography revealed through population genomics.</title>
        <authorList>
            <person name="Perez-Carrascal O.M."/>
            <person name="Terrat Y."/>
            <person name="Giani A."/>
            <person name="Fortin N."/>
            <person name="Tromas N."/>
            <person name="Shapiro B.J."/>
        </authorList>
    </citation>
    <scope>NUCLEOTIDE SEQUENCE [LARGE SCALE GENOMIC DNA]</scope>
    <source>
        <strain evidence="8">Ma_QC_B_20070730_S2</strain>
    </source>
</reference>
<gene>
    <name evidence="8" type="primary">pstC</name>
    <name evidence="8" type="ORF">EWV80_07650</name>
</gene>
<comment type="function">
    <text evidence="6">Part of the binding-protein-dependent transport system for phosphate; probably responsible for the translocation of the substrate across the membrane.</text>
</comment>